<dbReference type="InterPro" id="IPR011032">
    <property type="entry name" value="GroES-like_sf"/>
</dbReference>
<dbReference type="Proteomes" id="UP000320055">
    <property type="component" value="Unassembled WGS sequence"/>
</dbReference>
<dbReference type="RefSeq" id="WP_144867533.1">
    <property type="nucleotide sequence ID" value="NZ_LR213832.1"/>
</dbReference>
<dbReference type="InterPro" id="IPR036291">
    <property type="entry name" value="NAD(P)-bd_dom_sf"/>
</dbReference>
<dbReference type="Gene3D" id="3.90.180.10">
    <property type="entry name" value="Medium-chain alcohol dehydrogenases, catalytic domain"/>
    <property type="match status" value="1"/>
</dbReference>
<dbReference type="Pfam" id="PF08240">
    <property type="entry name" value="ADH_N"/>
    <property type="match status" value="1"/>
</dbReference>
<dbReference type="SUPFAM" id="SSF50129">
    <property type="entry name" value="GroES-like"/>
    <property type="match status" value="1"/>
</dbReference>
<keyword evidence="3" id="KW-1185">Reference proteome</keyword>
<dbReference type="InterPro" id="IPR052711">
    <property type="entry name" value="Zinc_ADH-like"/>
</dbReference>
<proteinExistence type="predicted"/>
<name>A0A563W419_9CYAN</name>
<dbReference type="CDD" id="cd08276">
    <property type="entry name" value="MDR7"/>
    <property type="match status" value="1"/>
</dbReference>
<evidence type="ECO:0000313" key="2">
    <source>
        <dbReference type="EMBL" id="VEP18293.1"/>
    </source>
</evidence>
<accession>A0A563W419</accession>
<protein>
    <recommendedName>
        <fullName evidence="1">Enoyl reductase (ER) domain-containing protein</fullName>
    </recommendedName>
</protein>
<dbReference type="GO" id="GO:0016491">
    <property type="term" value="F:oxidoreductase activity"/>
    <property type="evidence" value="ECO:0007669"/>
    <property type="project" value="InterPro"/>
</dbReference>
<dbReference type="InterPro" id="IPR013154">
    <property type="entry name" value="ADH-like_N"/>
</dbReference>
<dbReference type="SMART" id="SM00829">
    <property type="entry name" value="PKS_ER"/>
    <property type="match status" value="1"/>
</dbReference>
<dbReference type="InterPro" id="IPR020843">
    <property type="entry name" value="ER"/>
</dbReference>
<dbReference type="AlphaFoldDB" id="A0A563W419"/>
<dbReference type="SUPFAM" id="SSF51735">
    <property type="entry name" value="NAD(P)-binding Rossmann-fold domains"/>
    <property type="match status" value="1"/>
</dbReference>
<dbReference type="Pfam" id="PF00107">
    <property type="entry name" value="ADH_zinc_N"/>
    <property type="match status" value="1"/>
</dbReference>
<feature type="domain" description="Enoyl reductase (ER)" evidence="1">
    <location>
        <begin position="10"/>
        <end position="336"/>
    </location>
</feature>
<dbReference type="PANTHER" id="PTHR45033">
    <property type="match status" value="1"/>
</dbReference>
<dbReference type="OrthoDB" id="9787435at2"/>
<evidence type="ECO:0000313" key="3">
    <source>
        <dbReference type="Proteomes" id="UP000320055"/>
    </source>
</evidence>
<gene>
    <name evidence="2" type="ORF">H1P_740005</name>
</gene>
<evidence type="ECO:0000259" key="1">
    <source>
        <dbReference type="SMART" id="SM00829"/>
    </source>
</evidence>
<dbReference type="PANTHER" id="PTHR45033:SF2">
    <property type="entry name" value="ZINC-TYPE ALCOHOL DEHYDROGENASE-LIKE PROTEIN C1773.06C"/>
    <property type="match status" value="1"/>
</dbReference>
<sequence length="338" mass="37010">MKTIQLVDNFSLNNLKIVEQLKPQPTEKQVLVKIEAVSLNYVDLLVIKGLLNPNLSLPYIPVCDGAGIVERVGEEVTAFKPGDKVSTTFIPDWINGKPTTRTTDYQTRQGLGNISGQLSQYKCFSANQLISLPSNLTTIEASTLPIAGLTAWNALSYSNLKANDTVLLQGTGGVSIFALQFAKALGAKVIITSSSDEKLEKAQKLGADIVINYKNDRDWETTVRNMTQGYGADIVIETVGGSNIRRSLKALRMGGHISVVGLLDGFESNIDVLSLLHQQATIRGLEVGGTHQFEAMNREIESLDIHPIIDRIFPVEQTQEAFEYLKRGLHLGKVVISF</sequence>
<organism evidence="2 3">
    <name type="scientific">Hyella patelloides LEGE 07179</name>
    <dbReference type="NCBI Taxonomy" id="945734"/>
    <lineage>
        <taxon>Bacteria</taxon>
        <taxon>Bacillati</taxon>
        <taxon>Cyanobacteriota</taxon>
        <taxon>Cyanophyceae</taxon>
        <taxon>Pleurocapsales</taxon>
        <taxon>Hyellaceae</taxon>
        <taxon>Hyella</taxon>
    </lineage>
</organism>
<dbReference type="EMBL" id="CAACVJ010000681">
    <property type="protein sequence ID" value="VEP18293.1"/>
    <property type="molecule type" value="Genomic_DNA"/>
</dbReference>
<reference evidence="2 3" key="1">
    <citation type="submission" date="2019-01" db="EMBL/GenBank/DDBJ databases">
        <authorList>
            <person name="Brito A."/>
        </authorList>
    </citation>
    <scope>NUCLEOTIDE SEQUENCE [LARGE SCALE GENOMIC DNA]</scope>
    <source>
        <strain evidence="2">1</strain>
    </source>
</reference>
<dbReference type="Gene3D" id="3.40.50.720">
    <property type="entry name" value="NAD(P)-binding Rossmann-like Domain"/>
    <property type="match status" value="1"/>
</dbReference>
<dbReference type="InterPro" id="IPR013149">
    <property type="entry name" value="ADH-like_C"/>
</dbReference>